<dbReference type="EMBL" id="CP003014">
    <property type="protein sequence ID" value="AEO71761.1"/>
    <property type="molecule type" value="Genomic_DNA"/>
</dbReference>
<dbReference type="GeneID" id="11522313"/>
<organism evidence="1 2">
    <name type="scientific">Thermothielavioides terrestris (strain ATCC 38088 / NRRL 8126)</name>
    <name type="common">Thielavia terrestris</name>
    <dbReference type="NCBI Taxonomy" id="578455"/>
    <lineage>
        <taxon>Eukaryota</taxon>
        <taxon>Fungi</taxon>
        <taxon>Dikarya</taxon>
        <taxon>Ascomycota</taxon>
        <taxon>Pezizomycotina</taxon>
        <taxon>Sordariomycetes</taxon>
        <taxon>Sordariomycetidae</taxon>
        <taxon>Sordariales</taxon>
        <taxon>Chaetomiaceae</taxon>
        <taxon>Thermothielavioides</taxon>
        <taxon>Thermothielavioides terrestris</taxon>
    </lineage>
</organism>
<dbReference type="Proteomes" id="UP000008181">
    <property type="component" value="Chromosome 6"/>
</dbReference>
<keyword evidence="2" id="KW-1185">Reference proteome</keyword>
<gene>
    <name evidence="1" type="ORF">THITE_159521</name>
</gene>
<dbReference type="RefSeq" id="XP_003658097.1">
    <property type="nucleotide sequence ID" value="XM_003658049.1"/>
</dbReference>
<sequence>MQDGTIDQGNLRNPARAGWRVRLRYSTVTRSRQQSRPNPSCEGLKVVVSEADGRAVERSQTPVQTRRVLFIPETSAVATPQRPRYPIPWLSPEASPSLPRASRLAVMTAVRVSKASNLADTQSPQPMDVPELVAALLGYAIPTRVGYRAI</sequence>
<proteinExistence type="predicted"/>
<dbReference type="HOGENOM" id="CLU_1741832_0_0_1"/>
<dbReference type="KEGG" id="ttt:THITE_159521"/>
<evidence type="ECO:0000313" key="1">
    <source>
        <dbReference type="EMBL" id="AEO71761.1"/>
    </source>
</evidence>
<reference evidence="1 2" key="1">
    <citation type="journal article" date="2011" name="Nat. Biotechnol.">
        <title>Comparative genomic analysis of the thermophilic biomass-degrading fungi Myceliophthora thermophila and Thielavia terrestris.</title>
        <authorList>
            <person name="Berka R.M."/>
            <person name="Grigoriev I.V."/>
            <person name="Otillar R."/>
            <person name="Salamov A."/>
            <person name="Grimwood J."/>
            <person name="Reid I."/>
            <person name="Ishmael N."/>
            <person name="John T."/>
            <person name="Darmond C."/>
            <person name="Moisan M.-C."/>
            <person name="Henrissat B."/>
            <person name="Coutinho P.M."/>
            <person name="Lombard V."/>
            <person name="Natvig D.O."/>
            <person name="Lindquist E."/>
            <person name="Schmutz J."/>
            <person name="Lucas S."/>
            <person name="Harris P."/>
            <person name="Powlowski J."/>
            <person name="Bellemare A."/>
            <person name="Taylor D."/>
            <person name="Butler G."/>
            <person name="de Vries R.P."/>
            <person name="Allijn I.E."/>
            <person name="van den Brink J."/>
            <person name="Ushinsky S."/>
            <person name="Storms R."/>
            <person name="Powell A.J."/>
            <person name="Paulsen I.T."/>
            <person name="Elbourne L.D.H."/>
            <person name="Baker S.E."/>
            <person name="Magnuson J."/>
            <person name="LaBoissiere S."/>
            <person name="Clutterbuck A.J."/>
            <person name="Martinez D."/>
            <person name="Wogulis M."/>
            <person name="de Leon A.L."/>
            <person name="Rey M.W."/>
            <person name="Tsang A."/>
        </authorList>
    </citation>
    <scope>NUCLEOTIDE SEQUENCE [LARGE SCALE GENOMIC DNA]</scope>
    <source>
        <strain evidence="2">ATCC 38088 / NRRL 8126</strain>
    </source>
</reference>
<dbReference type="AlphaFoldDB" id="G2RG07"/>
<name>G2RG07_THETT</name>
<protein>
    <submittedName>
        <fullName evidence="1">Uncharacterized protein</fullName>
    </submittedName>
</protein>
<evidence type="ECO:0000313" key="2">
    <source>
        <dbReference type="Proteomes" id="UP000008181"/>
    </source>
</evidence>
<accession>G2RG07</accession>